<feature type="transmembrane region" description="Helical" evidence="8">
    <location>
        <begin position="212"/>
        <end position="228"/>
    </location>
</feature>
<dbReference type="PROSITE" id="PS50850">
    <property type="entry name" value="MFS"/>
    <property type="match status" value="1"/>
</dbReference>
<dbReference type="GO" id="GO:0022857">
    <property type="term" value="F:transmembrane transporter activity"/>
    <property type="evidence" value="ECO:0007669"/>
    <property type="project" value="InterPro"/>
</dbReference>
<dbReference type="Proteomes" id="UP001163096">
    <property type="component" value="Chromosome"/>
</dbReference>
<feature type="transmembrane region" description="Helical" evidence="8">
    <location>
        <begin position="313"/>
        <end position="335"/>
    </location>
</feature>
<evidence type="ECO:0000256" key="3">
    <source>
        <dbReference type="ARBA" id="ARBA00022448"/>
    </source>
</evidence>
<keyword evidence="11" id="KW-1185">Reference proteome</keyword>
<keyword evidence="4" id="KW-1003">Cell membrane</keyword>
<keyword evidence="7 8" id="KW-0472">Membrane</keyword>
<dbReference type="AlphaFoldDB" id="A0A9X9S574"/>
<dbReference type="SUPFAM" id="SSF103473">
    <property type="entry name" value="MFS general substrate transporter"/>
    <property type="match status" value="1"/>
</dbReference>
<comment type="similarity">
    <text evidence="2">Belongs to the major facilitator superfamily. EmrB family.</text>
</comment>
<dbReference type="GeneID" id="76833918"/>
<evidence type="ECO:0000256" key="2">
    <source>
        <dbReference type="ARBA" id="ARBA00008537"/>
    </source>
</evidence>
<evidence type="ECO:0000256" key="1">
    <source>
        <dbReference type="ARBA" id="ARBA00004651"/>
    </source>
</evidence>
<dbReference type="NCBIfam" id="TIGR00711">
    <property type="entry name" value="efflux_EmrB"/>
    <property type="match status" value="1"/>
</dbReference>
<organism evidence="10 11">
    <name type="scientific">Methanogenium organophilum</name>
    <dbReference type="NCBI Taxonomy" id="2199"/>
    <lineage>
        <taxon>Archaea</taxon>
        <taxon>Methanobacteriati</taxon>
        <taxon>Methanobacteriota</taxon>
        <taxon>Stenosarchaea group</taxon>
        <taxon>Methanomicrobia</taxon>
        <taxon>Methanomicrobiales</taxon>
        <taxon>Methanomicrobiaceae</taxon>
        <taxon>Methanogenium</taxon>
    </lineage>
</organism>
<dbReference type="Gene3D" id="1.20.1250.20">
    <property type="entry name" value="MFS general substrate transporter like domains"/>
    <property type="match status" value="1"/>
</dbReference>
<reference evidence="10" key="1">
    <citation type="submission" date="2022-11" db="EMBL/GenBank/DDBJ databases">
        <title>Complete genome sequence of Methanogenium organophilum DSM 3596.</title>
        <authorList>
            <person name="Chen S.-C."/>
            <person name="Lai S.-J."/>
            <person name="You Y.-T."/>
        </authorList>
    </citation>
    <scope>NUCLEOTIDE SEQUENCE</scope>
    <source>
        <strain evidence="10">DSM 3596</strain>
    </source>
</reference>
<dbReference type="PANTHER" id="PTHR42718:SF9">
    <property type="entry name" value="MAJOR FACILITATOR SUPERFAMILY MULTIDRUG TRANSPORTER MFSC"/>
    <property type="match status" value="1"/>
</dbReference>
<feature type="transmembrane region" description="Helical" evidence="8">
    <location>
        <begin position="50"/>
        <end position="70"/>
    </location>
</feature>
<dbReference type="PRINTS" id="PR01036">
    <property type="entry name" value="TCRTETB"/>
</dbReference>
<evidence type="ECO:0000259" key="9">
    <source>
        <dbReference type="PROSITE" id="PS50850"/>
    </source>
</evidence>
<feature type="transmembrane region" description="Helical" evidence="8">
    <location>
        <begin position="234"/>
        <end position="256"/>
    </location>
</feature>
<proteinExistence type="inferred from homology"/>
<dbReference type="PANTHER" id="PTHR42718">
    <property type="entry name" value="MAJOR FACILITATOR SUPERFAMILY MULTIDRUG TRANSPORTER MFSC"/>
    <property type="match status" value="1"/>
</dbReference>
<dbReference type="CDD" id="cd17321">
    <property type="entry name" value="MFS_MMR_MDR_like"/>
    <property type="match status" value="1"/>
</dbReference>
<evidence type="ECO:0000313" key="11">
    <source>
        <dbReference type="Proteomes" id="UP001163096"/>
    </source>
</evidence>
<evidence type="ECO:0000256" key="4">
    <source>
        <dbReference type="ARBA" id="ARBA00022475"/>
    </source>
</evidence>
<feature type="transmembrane region" description="Helical" evidence="8">
    <location>
        <begin position="277"/>
        <end position="301"/>
    </location>
</feature>
<dbReference type="Gene3D" id="1.20.1720.10">
    <property type="entry name" value="Multidrug resistance protein D"/>
    <property type="match status" value="1"/>
</dbReference>
<keyword evidence="6 8" id="KW-1133">Transmembrane helix</keyword>
<dbReference type="InterPro" id="IPR004638">
    <property type="entry name" value="EmrB-like"/>
</dbReference>
<evidence type="ECO:0000256" key="5">
    <source>
        <dbReference type="ARBA" id="ARBA00022692"/>
    </source>
</evidence>
<comment type="subcellular location">
    <subcellularLocation>
        <location evidence="1">Cell membrane</location>
        <topology evidence="1">Multi-pass membrane protein</topology>
    </subcellularLocation>
</comment>
<feature type="transmembrane region" description="Helical" evidence="8">
    <location>
        <begin position="107"/>
        <end position="132"/>
    </location>
</feature>
<feature type="transmembrane region" description="Helical" evidence="8">
    <location>
        <begin position="412"/>
        <end position="434"/>
    </location>
</feature>
<evidence type="ECO:0000313" key="10">
    <source>
        <dbReference type="EMBL" id="WAI01746.1"/>
    </source>
</evidence>
<feature type="transmembrane region" description="Helical" evidence="8">
    <location>
        <begin position="342"/>
        <end position="362"/>
    </location>
</feature>
<dbReference type="Pfam" id="PF07690">
    <property type="entry name" value="MFS_1"/>
    <property type="match status" value="1"/>
</dbReference>
<feature type="domain" description="Major facilitator superfamily (MFS) profile" evidence="9">
    <location>
        <begin position="16"/>
        <end position="482"/>
    </location>
</feature>
<name>A0A9X9S574_METOG</name>
<feature type="transmembrane region" description="Helical" evidence="8">
    <location>
        <begin position="368"/>
        <end position="391"/>
    </location>
</feature>
<feature type="transmembrane region" description="Helical" evidence="8">
    <location>
        <begin position="454"/>
        <end position="476"/>
    </location>
</feature>
<gene>
    <name evidence="10" type="ORF">OU421_02410</name>
</gene>
<feature type="transmembrane region" description="Helical" evidence="8">
    <location>
        <begin position="82"/>
        <end position="101"/>
    </location>
</feature>
<feature type="transmembrane region" description="Helical" evidence="8">
    <location>
        <begin position="172"/>
        <end position="191"/>
    </location>
</feature>
<feature type="transmembrane region" description="Helical" evidence="8">
    <location>
        <begin position="144"/>
        <end position="166"/>
    </location>
</feature>
<evidence type="ECO:0000256" key="6">
    <source>
        <dbReference type="ARBA" id="ARBA00022989"/>
    </source>
</evidence>
<keyword evidence="3" id="KW-0813">Transport</keyword>
<dbReference type="InterPro" id="IPR036259">
    <property type="entry name" value="MFS_trans_sf"/>
</dbReference>
<dbReference type="InterPro" id="IPR011701">
    <property type="entry name" value="MFS"/>
</dbReference>
<dbReference type="RefSeq" id="WP_268187012.1">
    <property type="nucleotide sequence ID" value="NZ_CP113361.1"/>
</dbReference>
<dbReference type="InterPro" id="IPR020846">
    <property type="entry name" value="MFS_dom"/>
</dbReference>
<protein>
    <submittedName>
        <fullName evidence="10">MFS transporter</fullName>
    </submittedName>
</protein>
<evidence type="ECO:0000256" key="7">
    <source>
        <dbReference type="ARBA" id="ARBA00023136"/>
    </source>
</evidence>
<feature type="transmembrane region" description="Helical" evidence="8">
    <location>
        <begin position="12"/>
        <end position="38"/>
    </location>
</feature>
<dbReference type="KEGG" id="mou:OU421_02410"/>
<dbReference type="GO" id="GO:0005886">
    <property type="term" value="C:plasma membrane"/>
    <property type="evidence" value="ECO:0007669"/>
    <property type="project" value="UniProtKB-SubCell"/>
</dbReference>
<evidence type="ECO:0000256" key="8">
    <source>
        <dbReference type="SAM" id="Phobius"/>
    </source>
</evidence>
<sequence length="499" mass="52996">MDEPTPPPSDTGFGLLILAISLATFMSALDGTIVNIALPTISQAFDVSSSTVSWVATAYLLVMAGAVLIVGKISDIIGFKRIFLSGFVIFTLGSFFCGFLPELFDSFITLIGSRVFQGIGGAMITAIAPAMVTAFIPMEQKGRAMGIIMTIAALGTAIGPTVGGMLTQYISWHWIFFINVPVGIIAVILGLKVIPGGATGSIRNLTDFDRSGAALIFIGLATLLFAVSEGQDLGWTSAPILLALGIAAVSLGSFVVNELRAKEPLLELRLFAKRNFLFTNLIMVLVFLSFAGINYLLPFYLQYVQGYDSSTAGLILTSLSIAMMIAGILAGALFNRTGGRPLCIAAAAVLVVGYYLLTRLHTETGTGYVVLCLLLVGFGLGLIVTPASNMIMNSVARKYQGMVSSLTSLERFAPMTIGIALFNLIFIQGMLLVAEHRHITSEAPVNIKLEILTAGFDIAFLAALILGIAILVLTLIAKQEVHPDYRESDGESTDLPGMI</sequence>
<accession>A0A9X9S574</accession>
<dbReference type="EMBL" id="CP113361">
    <property type="protein sequence ID" value="WAI01746.1"/>
    <property type="molecule type" value="Genomic_DNA"/>
</dbReference>
<keyword evidence="5 8" id="KW-0812">Transmembrane</keyword>